<feature type="domain" description="AIG1-type G" evidence="3">
    <location>
        <begin position="2"/>
        <end position="90"/>
    </location>
</feature>
<evidence type="ECO:0000256" key="2">
    <source>
        <dbReference type="ARBA" id="ARBA00023134"/>
    </source>
</evidence>
<dbReference type="GO" id="GO:0005525">
    <property type="term" value="F:GTP binding"/>
    <property type="evidence" value="ECO:0007669"/>
    <property type="project" value="UniProtKB-KW"/>
</dbReference>
<dbReference type="SUPFAM" id="SSF52540">
    <property type="entry name" value="P-loop containing nucleoside triphosphate hydrolases"/>
    <property type="match status" value="1"/>
</dbReference>
<dbReference type="PANTHER" id="PTHR10903">
    <property type="entry name" value="GTPASE, IMAP FAMILY MEMBER-RELATED"/>
    <property type="match status" value="1"/>
</dbReference>
<dbReference type="AlphaFoldDB" id="A0A392Q7G3"/>
<name>A0A392Q7G3_9FABA</name>
<evidence type="ECO:0000313" key="5">
    <source>
        <dbReference type="Proteomes" id="UP000265520"/>
    </source>
</evidence>
<accession>A0A392Q7G3</accession>
<organism evidence="4 5">
    <name type="scientific">Trifolium medium</name>
    <dbReference type="NCBI Taxonomy" id="97028"/>
    <lineage>
        <taxon>Eukaryota</taxon>
        <taxon>Viridiplantae</taxon>
        <taxon>Streptophyta</taxon>
        <taxon>Embryophyta</taxon>
        <taxon>Tracheophyta</taxon>
        <taxon>Spermatophyta</taxon>
        <taxon>Magnoliopsida</taxon>
        <taxon>eudicotyledons</taxon>
        <taxon>Gunneridae</taxon>
        <taxon>Pentapetalae</taxon>
        <taxon>rosids</taxon>
        <taxon>fabids</taxon>
        <taxon>Fabales</taxon>
        <taxon>Fabaceae</taxon>
        <taxon>Papilionoideae</taxon>
        <taxon>50 kb inversion clade</taxon>
        <taxon>NPAAA clade</taxon>
        <taxon>Hologalegina</taxon>
        <taxon>IRL clade</taxon>
        <taxon>Trifolieae</taxon>
        <taxon>Trifolium</taxon>
    </lineage>
</organism>
<evidence type="ECO:0000256" key="1">
    <source>
        <dbReference type="ARBA" id="ARBA00022741"/>
    </source>
</evidence>
<dbReference type="InterPro" id="IPR027417">
    <property type="entry name" value="P-loop_NTPase"/>
</dbReference>
<dbReference type="GO" id="GO:0045036">
    <property type="term" value="P:protein targeting to chloroplast"/>
    <property type="evidence" value="ECO:0007669"/>
    <property type="project" value="TreeGrafter"/>
</dbReference>
<protein>
    <submittedName>
        <fullName evidence="4">Translocase of chloroplast 159 chloroplastic-like</fullName>
    </submittedName>
</protein>
<evidence type="ECO:0000313" key="4">
    <source>
        <dbReference type="EMBL" id="MCI20261.1"/>
    </source>
</evidence>
<dbReference type="Proteomes" id="UP000265520">
    <property type="component" value="Unassembled WGS sequence"/>
</dbReference>
<sequence length="92" mass="10198">MVDGVKIRVFDTPGLKSSAFEQSYNRKVLSNVKKLTKKCPPDIVLYVDRLDLQTRDMNDLPMLRSVTSALGPSIWRNVIVTLTHAASAPPDG</sequence>
<dbReference type="InterPro" id="IPR045058">
    <property type="entry name" value="GIMA/IAN/Toc"/>
</dbReference>
<dbReference type="Gene3D" id="3.40.50.300">
    <property type="entry name" value="P-loop containing nucleotide triphosphate hydrolases"/>
    <property type="match status" value="1"/>
</dbReference>
<comment type="caution">
    <text evidence="4">The sequence shown here is derived from an EMBL/GenBank/DDBJ whole genome shotgun (WGS) entry which is preliminary data.</text>
</comment>
<proteinExistence type="predicted"/>
<keyword evidence="5" id="KW-1185">Reference proteome</keyword>
<dbReference type="EMBL" id="LXQA010119038">
    <property type="protein sequence ID" value="MCI20261.1"/>
    <property type="molecule type" value="Genomic_DNA"/>
</dbReference>
<dbReference type="Pfam" id="PF04548">
    <property type="entry name" value="AIG1"/>
    <property type="match status" value="1"/>
</dbReference>
<dbReference type="InterPro" id="IPR006703">
    <property type="entry name" value="G_AIG1"/>
</dbReference>
<keyword evidence="1" id="KW-0547">Nucleotide-binding</keyword>
<evidence type="ECO:0000259" key="3">
    <source>
        <dbReference type="Pfam" id="PF04548"/>
    </source>
</evidence>
<feature type="non-terminal residue" evidence="4">
    <location>
        <position position="92"/>
    </location>
</feature>
<reference evidence="4 5" key="1">
    <citation type="journal article" date="2018" name="Front. Plant Sci.">
        <title>Red Clover (Trifolium pratense) and Zigzag Clover (T. medium) - A Picture of Genomic Similarities and Differences.</title>
        <authorList>
            <person name="Dluhosova J."/>
            <person name="Istvanek J."/>
            <person name="Nedelnik J."/>
            <person name="Repkova J."/>
        </authorList>
    </citation>
    <scope>NUCLEOTIDE SEQUENCE [LARGE SCALE GENOMIC DNA]</scope>
    <source>
        <strain evidence="5">cv. 10/8</strain>
        <tissue evidence="4">Leaf</tissue>
    </source>
</reference>
<dbReference type="PANTHER" id="PTHR10903:SF120">
    <property type="entry name" value="TRANSLOCASE OF CHLOROPLAST 159, CHLOROPLASTIC"/>
    <property type="match status" value="1"/>
</dbReference>
<keyword evidence="2" id="KW-0342">GTP-binding</keyword>
<dbReference type="GO" id="GO:0009707">
    <property type="term" value="C:chloroplast outer membrane"/>
    <property type="evidence" value="ECO:0007669"/>
    <property type="project" value="TreeGrafter"/>
</dbReference>